<name>A0A4V2NWB1_9ACTN</name>
<proteinExistence type="predicted"/>
<accession>A0A4V2NWB1</accession>
<evidence type="ECO:0008006" key="3">
    <source>
        <dbReference type="Google" id="ProtNLM"/>
    </source>
</evidence>
<dbReference type="AlphaFoldDB" id="A0A4V2NWB1"/>
<comment type="caution">
    <text evidence="1">The sequence shown here is derived from an EMBL/GenBank/DDBJ whole genome shotgun (WGS) entry which is preliminary data.</text>
</comment>
<sequence>MIRLTVLYNLPPGQDEDAFLEWRLGEHQEANMALEGVVASEFHRVLKQERGGGGGYRFMTTVDWPDRESFERGFYDPGVQAKLEKDLERVSDPVMFVSECLVRERSETGG</sequence>
<organism evidence="1 2">
    <name type="scientific">Rubrobacter taiwanensis</name>
    <dbReference type="NCBI Taxonomy" id="185139"/>
    <lineage>
        <taxon>Bacteria</taxon>
        <taxon>Bacillati</taxon>
        <taxon>Actinomycetota</taxon>
        <taxon>Rubrobacteria</taxon>
        <taxon>Rubrobacterales</taxon>
        <taxon>Rubrobacteraceae</taxon>
        <taxon>Rubrobacter</taxon>
    </lineage>
</organism>
<dbReference type="Gene3D" id="3.30.70.100">
    <property type="match status" value="1"/>
</dbReference>
<protein>
    <recommendedName>
        <fullName evidence="3">Antibiotic biosynthesis monooxygenase</fullName>
    </recommendedName>
</protein>
<reference evidence="1 2" key="1">
    <citation type="submission" date="2019-03" db="EMBL/GenBank/DDBJ databases">
        <title>Whole genome sequence of a novel Rubrobacter taiwanensis strain, isolated from Yellowstone National Park.</title>
        <authorList>
            <person name="Freed S."/>
            <person name="Ramaley R.F."/>
            <person name="Kyndt J.A."/>
        </authorList>
    </citation>
    <scope>NUCLEOTIDE SEQUENCE [LARGE SCALE GENOMIC DNA]</scope>
    <source>
        <strain evidence="1 2">Yellowstone</strain>
    </source>
</reference>
<dbReference type="InterPro" id="IPR011008">
    <property type="entry name" value="Dimeric_a/b-barrel"/>
</dbReference>
<evidence type="ECO:0000313" key="2">
    <source>
        <dbReference type="Proteomes" id="UP000295244"/>
    </source>
</evidence>
<dbReference type="Proteomes" id="UP000295244">
    <property type="component" value="Unassembled WGS sequence"/>
</dbReference>
<dbReference type="SUPFAM" id="SSF54909">
    <property type="entry name" value="Dimeric alpha+beta barrel"/>
    <property type="match status" value="1"/>
</dbReference>
<dbReference type="OrthoDB" id="3536734at2"/>
<keyword evidence="2" id="KW-1185">Reference proteome</keyword>
<dbReference type="EMBL" id="SKBU01000015">
    <property type="protein sequence ID" value="TCJ16712.1"/>
    <property type="molecule type" value="Genomic_DNA"/>
</dbReference>
<dbReference type="RefSeq" id="WP_132690823.1">
    <property type="nucleotide sequence ID" value="NZ_SKBU01000015.1"/>
</dbReference>
<evidence type="ECO:0000313" key="1">
    <source>
        <dbReference type="EMBL" id="TCJ16712.1"/>
    </source>
</evidence>
<gene>
    <name evidence="1" type="ORF">E0L93_08235</name>
</gene>